<evidence type="ECO:0000256" key="2">
    <source>
        <dbReference type="ARBA" id="ARBA00007859"/>
    </source>
</evidence>
<dbReference type="PANTHER" id="PTHR13497:SF3">
    <property type="entry name" value="HISTONE DEACETYLASE COMPLEX SUBUNIT SAP130"/>
    <property type="match status" value="1"/>
</dbReference>
<name>A0ABD2NYW5_9CUCU</name>
<dbReference type="InterPro" id="IPR031963">
    <property type="entry name" value="SAP130_C"/>
</dbReference>
<keyword evidence="5" id="KW-0804">Transcription</keyword>
<feature type="compositionally biased region" description="Low complexity" evidence="7">
    <location>
        <begin position="91"/>
        <end position="100"/>
    </location>
</feature>
<dbReference type="AlphaFoldDB" id="A0ABD2NYW5"/>
<feature type="compositionally biased region" description="Polar residues" evidence="7">
    <location>
        <begin position="32"/>
        <end position="52"/>
    </location>
</feature>
<evidence type="ECO:0000256" key="5">
    <source>
        <dbReference type="ARBA" id="ARBA00023163"/>
    </source>
</evidence>
<feature type="compositionally biased region" description="Basic and acidic residues" evidence="7">
    <location>
        <begin position="144"/>
        <end position="154"/>
    </location>
</feature>
<feature type="compositionally biased region" description="Low complexity" evidence="7">
    <location>
        <begin position="111"/>
        <end position="128"/>
    </location>
</feature>
<gene>
    <name evidence="9" type="ORF">HHI36_006696</name>
</gene>
<sequence length="317" mass="35604">MRPATMGTQVHNIVTNQQMRYNSVMVVDQGRSQPFTSQSNDFSQEQQHSHQNLPPKVTASPRPSILRKRDHEGSPLKAAKNLNAAMSMASLPAQQSNQLPQSPPSPRPDSRGNGNSSGGSTTISATSSPRLDEVNEDSMPPVSENHKEEEDVKPPTEMSPRKKPRKQQLTGNDIDEHNDDMQFISENAMKKEEESDAHSDEPRDGAPEARQLTTVRKPASASLLNSYRQTWKATHNHFLRYSDVRPKDERKPTIIDLANQCKVQDKVNGWKVYHLSTQMEDLADQEAIVYGNLNDLLTCMEKKKKISLTKILIELMS</sequence>
<evidence type="ECO:0000256" key="4">
    <source>
        <dbReference type="ARBA" id="ARBA00023015"/>
    </source>
</evidence>
<feature type="region of interest" description="Disordered" evidence="7">
    <location>
        <begin position="190"/>
        <end position="217"/>
    </location>
</feature>
<evidence type="ECO:0000256" key="7">
    <source>
        <dbReference type="SAM" id="MobiDB-lite"/>
    </source>
</evidence>
<proteinExistence type="inferred from homology"/>
<keyword evidence="4" id="KW-0805">Transcription regulation</keyword>
<dbReference type="Proteomes" id="UP001516400">
    <property type="component" value="Unassembled WGS sequence"/>
</dbReference>
<dbReference type="EMBL" id="JABFTP020000144">
    <property type="protein sequence ID" value="KAL3283557.1"/>
    <property type="molecule type" value="Genomic_DNA"/>
</dbReference>
<dbReference type="GO" id="GO:0005634">
    <property type="term" value="C:nucleus"/>
    <property type="evidence" value="ECO:0007669"/>
    <property type="project" value="UniProtKB-SubCell"/>
</dbReference>
<dbReference type="InterPro" id="IPR024137">
    <property type="entry name" value="His_deAcase_cplx_SAP130"/>
</dbReference>
<protein>
    <recommendedName>
        <fullName evidence="8">Histone deacetylase complex subunit SAP130 C-terminal domain-containing protein</fullName>
    </recommendedName>
</protein>
<comment type="similarity">
    <text evidence="2">Belongs to the SAP130 family.</text>
</comment>
<feature type="region of interest" description="Disordered" evidence="7">
    <location>
        <begin position="32"/>
        <end position="74"/>
    </location>
</feature>
<comment type="caution">
    <text evidence="9">The sequence shown here is derived from an EMBL/GenBank/DDBJ whole genome shotgun (WGS) entry which is preliminary data.</text>
</comment>
<feature type="compositionally biased region" description="Basic and acidic residues" evidence="7">
    <location>
        <begin position="190"/>
        <end position="207"/>
    </location>
</feature>
<evidence type="ECO:0000256" key="3">
    <source>
        <dbReference type="ARBA" id="ARBA00022491"/>
    </source>
</evidence>
<accession>A0ABD2NYW5</accession>
<evidence type="ECO:0000259" key="8">
    <source>
        <dbReference type="Pfam" id="PF16014"/>
    </source>
</evidence>
<dbReference type="PANTHER" id="PTHR13497">
    <property type="entry name" value="HISTONE DEACETYLASE COMPLEX SUBUNIT SAP130"/>
    <property type="match status" value="1"/>
</dbReference>
<comment type="subcellular location">
    <subcellularLocation>
        <location evidence="1">Nucleus</location>
    </subcellularLocation>
</comment>
<keyword evidence="10" id="KW-1185">Reference proteome</keyword>
<reference evidence="9 10" key="1">
    <citation type="journal article" date="2021" name="BMC Biol.">
        <title>Horizontally acquired antibacterial genes associated with adaptive radiation of ladybird beetles.</title>
        <authorList>
            <person name="Li H.S."/>
            <person name="Tang X.F."/>
            <person name="Huang Y.H."/>
            <person name="Xu Z.Y."/>
            <person name="Chen M.L."/>
            <person name="Du X.Y."/>
            <person name="Qiu B.Y."/>
            <person name="Chen P.T."/>
            <person name="Zhang W."/>
            <person name="Slipinski A."/>
            <person name="Escalona H.E."/>
            <person name="Waterhouse R.M."/>
            <person name="Zwick A."/>
            <person name="Pang H."/>
        </authorList>
    </citation>
    <scope>NUCLEOTIDE SEQUENCE [LARGE SCALE GENOMIC DNA]</scope>
    <source>
        <strain evidence="9">SYSU2018</strain>
    </source>
</reference>
<dbReference type="Pfam" id="PF16014">
    <property type="entry name" value="SAP130_C"/>
    <property type="match status" value="1"/>
</dbReference>
<keyword evidence="6" id="KW-0539">Nucleus</keyword>
<feature type="domain" description="Histone deacetylase complex subunit SAP130 C-terminal" evidence="8">
    <location>
        <begin position="157"/>
        <end position="306"/>
    </location>
</feature>
<organism evidence="9 10">
    <name type="scientific">Cryptolaemus montrouzieri</name>
    <dbReference type="NCBI Taxonomy" id="559131"/>
    <lineage>
        <taxon>Eukaryota</taxon>
        <taxon>Metazoa</taxon>
        <taxon>Ecdysozoa</taxon>
        <taxon>Arthropoda</taxon>
        <taxon>Hexapoda</taxon>
        <taxon>Insecta</taxon>
        <taxon>Pterygota</taxon>
        <taxon>Neoptera</taxon>
        <taxon>Endopterygota</taxon>
        <taxon>Coleoptera</taxon>
        <taxon>Polyphaga</taxon>
        <taxon>Cucujiformia</taxon>
        <taxon>Coccinelloidea</taxon>
        <taxon>Coccinellidae</taxon>
        <taxon>Scymninae</taxon>
        <taxon>Scymnini</taxon>
        <taxon>Cryptolaemus</taxon>
    </lineage>
</organism>
<evidence type="ECO:0000256" key="1">
    <source>
        <dbReference type="ARBA" id="ARBA00004123"/>
    </source>
</evidence>
<feature type="region of interest" description="Disordered" evidence="7">
    <location>
        <begin position="91"/>
        <end position="178"/>
    </location>
</feature>
<evidence type="ECO:0000256" key="6">
    <source>
        <dbReference type="ARBA" id="ARBA00023242"/>
    </source>
</evidence>
<evidence type="ECO:0000313" key="9">
    <source>
        <dbReference type="EMBL" id="KAL3283557.1"/>
    </source>
</evidence>
<keyword evidence="3" id="KW-0678">Repressor</keyword>
<evidence type="ECO:0000313" key="10">
    <source>
        <dbReference type="Proteomes" id="UP001516400"/>
    </source>
</evidence>